<accession>A0AAV4SGC2</accession>
<dbReference type="EMBL" id="BPLR01009526">
    <property type="protein sequence ID" value="GIY32602.1"/>
    <property type="molecule type" value="Genomic_DNA"/>
</dbReference>
<name>A0AAV4SGC2_CAEEX</name>
<organism evidence="1 2">
    <name type="scientific">Caerostris extrusa</name>
    <name type="common">Bark spider</name>
    <name type="synonym">Caerostris bankana</name>
    <dbReference type="NCBI Taxonomy" id="172846"/>
    <lineage>
        <taxon>Eukaryota</taxon>
        <taxon>Metazoa</taxon>
        <taxon>Ecdysozoa</taxon>
        <taxon>Arthropoda</taxon>
        <taxon>Chelicerata</taxon>
        <taxon>Arachnida</taxon>
        <taxon>Araneae</taxon>
        <taxon>Araneomorphae</taxon>
        <taxon>Entelegynae</taxon>
        <taxon>Araneoidea</taxon>
        <taxon>Araneidae</taxon>
        <taxon>Caerostris</taxon>
    </lineage>
</organism>
<dbReference type="Proteomes" id="UP001054945">
    <property type="component" value="Unassembled WGS sequence"/>
</dbReference>
<keyword evidence="2" id="KW-1185">Reference proteome</keyword>
<reference evidence="1 2" key="1">
    <citation type="submission" date="2021-06" db="EMBL/GenBank/DDBJ databases">
        <title>Caerostris extrusa draft genome.</title>
        <authorList>
            <person name="Kono N."/>
            <person name="Arakawa K."/>
        </authorList>
    </citation>
    <scope>NUCLEOTIDE SEQUENCE [LARGE SCALE GENOMIC DNA]</scope>
</reference>
<protein>
    <submittedName>
        <fullName evidence="1">Uncharacterized protein</fullName>
    </submittedName>
</protein>
<evidence type="ECO:0000313" key="1">
    <source>
        <dbReference type="EMBL" id="GIY32602.1"/>
    </source>
</evidence>
<evidence type="ECO:0000313" key="2">
    <source>
        <dbReference type="Proteomes" id="UP001054945"/>
    </source>
</evidence>
<comment type="caution">
    <text evidence="1">The sequence shown here is derived from an EMBL/GenBank/DDBJ whole genome shotgun (WGS) entry which is preliminary data.</text>
</comment>
<gene>
    <name evidence="1" type="ORF">CEXT_517881</name>
</gene>
<dbReference type="AlphaFoldDB" id="A0AAV4SGC2"/>
<proteinExistence type="predicted"/>
<sequence length="77" mass="8331">MGVADNANASSLENSTVFAFEFIKDFGINAWHCASPSSLGADGMIDSGNPSQLNLEWTVSVTENVPFELNVYRLCDD</sequence>